<evidence type="ECO:0000256" key="4">
    <source>
        <dbReference type="ARBA" id="ARBA00022679"/>
    </source>
</evidence>
<dbReference type="Proteomes" id="UP000037151">
    <property type="component" value="Unassembled WGS sequence"/>
</dbReference>
<keyword evidence="7 9" id="KW-0275">Fatty acid biosynthesis</keyword>
<feature type="active site" evidence="9">
    <location>
        <position position="113"/>
    </location>
</feature>
<comment type="subunit">
    <text evidence="9">Homodimer.</text>
</comment>
<dbReference type="Gene3D" id="1.10.1200.10">
    <property type="entry name" value="ACP-like"/>
    <property type="match status" value="1"/>
</dbReference>
<evidence type="ECO:0000256" key="3">
    <source>
        <dbReference type="ARBA" id="ARBA00022516"/>
    </source>
</evidence>
<dbReference type="InterPro" id="IPR016039">
    <property type="entry name" value="Thiolase-like"/>
</dbReference>
<dbReference type="RefSeq" id="WP_050371190.1">
    <property type="nucleotide sequence ID" value="NZ_KQ257820.1"/>
</dbReference>
<keyword evidence="6 9" id="KW-0443">Lipid metabolism</keyword>
<dbReference type="EMBL" id="JPPY01000103">
    <property type="protein sequence ID" value="KND34714.1"/>
    <property type="molecule type" value="Genomic_DNA"/>
</dbReference>
<dbReference type="CDD" id="cd00830">
    <property type="entry name" value="KAS_III"/>
    <property type="match status" value="1"/>
</dbReference>
<gene>
    <name evidence="9" type="primary">fabH</name>
    <name evidence="11" type="ORF">IQ63_15445</name>
</gene>
<dbReference type="GO" id="GO:0033818">
    <property type="term" value="F:beta-ketoacyl-acyl-carrier-protein synthase III activity"/>
    <property type="evidence" value="ECO:0007669"/>
    <property type="project" value="UniProtKB-UniRule"/>
</dbReference>
<dbReference type="PATRIC" id="fig|42234.21.peg.3179"/>
<evidence type="ECO:0000256" key="8">
    <source>
        <dbReference type="ARBA" id="ARBA00023315"/>
    </source>
</evidence>
<evidence type="ECO:0000259" key="10">
    <source>
        <dbReference type="PROSITE" id="PS50075"/>
    </source>
</evidence>
<evidence type="ECO:0000256" key="1">
    <source>
        <dbReference type="ARBA" id="ARBA00008642"/>
    </source>
</evidence>
<accession>A0A0L0KAM1</accession>
<dbReference type="EC" id="2.3.1.180" evidence="9"/>
<dbReference type="UniPathway" id="UPA00094"/>
<dbReference type="PANTHER" id="PTHR34069:SF2">
    <property type="entry name" value="BETA-KETOACYL-[ACYL-CARRIER-PROTEIN] SYNTHASE III"/>
    <property type="match status" value="1"/>
</dbReference>
<evidence type="ECO:0000313" key="12">
    <source>
        <dbReference type="Proteomes" id="UP000037151"/>
    </source>
</evidence>
<dbReference type="PROSITE" id="PS50075">
    <property type="entry name" value="CARRIER"/>
    <property type="match status" value="1"/>
</dbReference>
<dbReference type="Pfam" id="PF08545">
    <property type="entry name" value="ACP_syn_III"/>
    <property type="match status" value="1"/>
</dbReference>
<proteinExistence type="inferred from homology"/>
<dbReference type="SUPFAM" id="SSF53901">
    <property type="entry name" value="Thiolase-like"/>
    <property type="match status" value="1"/>
</dbReference>
<dbReference type="InterPro" id="IPR013747">
    <property type="entry name" value="ACP_syn_III_C"/>
</dbReference>
<dbReference type="AlphaFoldDB" id="A0A0L0KAM1"/>
<comment type="catalytic activity">
    <reaction evidence="9">
        <text>malonyl-[ACP] + acetyl-CoA + H(+) = 3-oxobutanoyl-[ACP] + CO2 + CoA</text>
        <dbReference type="Rhea" id="RHEA:12080"/>
        <dbReference type="Rhea" id="RHEA-COMP:9623"/>
        <dbReference type="Rhea" id="RHEA-COMP:9625"/>
        <dbReference type="ChEBI" id="CHEBI:15378"/>
        <dbReference type="ChEBI" id="CHEBI:16526"/>
        <dbReference type="ChEBI" id="CHEBI:57287"/>
        <dbReference type="ChEBI" id="CHEBI:57288"/>
        <dbReference type="ChEBI" id="CHEBI:78449"/>
        <dbReference type="ChEBI" id="CHEBI:78450"/>
        <dbReference type="EC" id="2.3.1.180"/>
    </reaction>
</comment>
<dbReference type="PANTHER" id="PTHR34069">
    <property type="entry name" value="3-OXOACYL-[ACYL-CARRIER-PROTEIN] SYNTHASE 3"/>
    <property type="match status" value="1"/>
</dbReference>
<feature type="region of interest" description="ACP-binding" evidence="9">
    <location>
        <begin position="256"/>
        <end position="260"/>
    </location>
</feature>
<keyword evidence="3 9" id="KW-0444">Lipid biosynthesis</keyword>
<protein>
    <recommendedName>
        <fullName evidence="9">Beta-ketoacyl-[acyl-carrier-protein] synthase III</fullName>
        <shortName evidence="9">Beta-ketoacyl-ACP synthase III</shortName>
        <shortName evidence="9">KAS III</shortName>
        <ecNumber evidence="9">2.3.1.180</ecNumber>
    </recommendedName>
    <alternativeName>
        <fullName evidence="9">3-oxoacyl-[acyl-carrier-protein] synthase 3</fullName>
    </alternativeName>
    <alternativeName>
        <fullName evidence="9">3-oxoacyl-[acyl-carrier-protein] synthase III</fullName>
    </alternativeName>
</protein>
<comment type="domain">
    <text evidence="9">The last Arg residue of the ACP-binding site is essential for the weak association between ACP/AcpP and FabH.</text>
</comment>
<evidence type="ECO:0000256" key="7">
    <source>
        <dbReference type="ARBA" id="ARBA00023160"/>
    </source>
</evidence>
<evidence type="ECO:0000256" key="6">
    <source>
        <dbReference type="ARBA" id="ARBA00023098"/>
    </source>
</evidence>
<dbReference type="InterPro" id="IPR036736">
    <property type="entry name" value="ACP-like_sf"/>
</dbReference>
<sequence length="418" mass="43308">MSPTPASVIRGVGACLPELTVTNEDLVASGLNTSDDWIRTRTGIAARRHVTPGTSTGDLATGAAKQALAGLPPPQLLILATTTPDHPCPATAPEVASRLGLGTVPAFDLAAVCSGFVYALATADAWIRAGAATSALVIGAETYSTIIDPADRNTAILFGDGAGAVVLSSGTRDEPGAILATDLGSDGTGADHVMIEAGGSRWPDPARLDGTAAHTLRMKGREVYGQAVRRMTASAHRTLAQLDWPTSSVGAFIGHQANQRILDAVADRLGIDAEHRHGNIHDVGNTAAASIPLVLADVVARRAVPPGTRTLLTAFGGGLTWGSAALTWPDPKKEPAMTTTESPVYDHLVHLLTTKFDVNSPTPEATFTDLDLDSLAVVELFVTLSDHWSIALPDTEADPGLTVAATAALVEKARNERS</sequence>
<dbReference type="GO" id="GO:0044550">
    <property type="term" value="P:secondary metabolite biosynthetic process"/>
    <property type="evidence" value="ECO:0007669"/>
    <property type="project" value="TreeGrafter"/>
</dbReference>
<dbReference type="Pfam" id="PF00550">
    <property type="entry name" value="PP-binding"/>
    <property type="match status" value="1"/>
</dbReference>
<dbReference type="Pfam" id="PF08541">
    <property type="entry name" value="ACP_syn_III_C"/>
    <property type="match status" value="1"/>
</dbReference>
<keyword evidence="2 9" id="KW-0963">Cytoplasm</keyword>
<dbReference type="OrthoDB" id="9815506at2"/>
<evidence type="ECO:0000256" key="9">
    <source>
        <dbReference type="HAMAP-Rule" id="MF_01815"/>
    </source>
</evidence>
<dbReference type="HAMAP" id="MF_01815">
    <property type="entry name" value="FabH"/>
    <property type="match status" value="1"/>
</dbReference>
<comment type="subcellular location">
    <subcellularLocation>
        <location evidence="9">Cytoplasm</location>
    </subcellularLocation>
</comment>
<keyword evidence="8 9" id="KW-0012">Acyltransferase</keyword>
<dbReference type="InterPro" id="IPR009081">
    <property type="entry name" value="PP-bd_ACP"/>
</dbReference>
<comment type="caution">
    <text evidence="11">The sequence shown here is derived from an EMBL/GenBank/DDBJ whole genome shotgun (WGS) entry which is preliminary data.</text>
</comment>
<dbReference type="InterPro" id="IPR013751">
    <property type="entry name" value="ACP_syn_III_N"/>
</dbReference>
<dbReference type="NCBIfam" id="TIGR00747">
    <property type="entry name" value="fabH"/>
    <property type="match status" value="1"/>
</dbReference>
<evidence type="ECO:0000256" key="5">
    <source>
        <dbReference type="ARBA" id="ARBA00022832"/>
    </source>
</evidence>
<dbReference type="GO" id="GO:0005737">
    <property type="term" value="C:cytoplasm"/>
    <property type="evidence" value="ECO:0007669"/>
    <property type="project" value="UniProtKB-SubCell"/>
</dbReference>
<evidence type="ECO:0000313" key="11">
    <source>
        <dbReference type="EMBL" id="KND34714.1"/>
    </source>
</evidence>
<organism evidence="11 12">
    <name type="scientific">Streptomyces acidiscabies</name>
    <dbReference type="NCBI Taxonomy" id="42234"/>
    <lineage>
        <taxon>Bacteria</taxon>
        <taxon>Bacillati</taxon>
        <taxon>Actinomycetota</taxon>
        <taxon>Actinomycetes</taxon>
        <taxon>Kitasatosporales</taxon>
        <taxon>Streptomycetaceae</taxon>
        <taxon>Streptomyces</taxon>
    </lineage>
</organism>
<feature type="active site" evidence="9">
    <location>
        <position position="285"/>
    </location>
</feature>
<evidence type="ECO:0000256" key="2">
    <source>
        <dbReference type="ARBA" id="ARBA00022490"/>
    </source>
</evidence>
<dbReference type="GO" id="GO:0004315">
    <property type="term" value="F:3-oxoacyl-[acyl-carrier-protein] synthase activity"/>
    <property type="evidence" value="ECO:0007669"/>
    <property type="project" value="InterPro"/>
</dbReference>
<comment type="similarity">
    <text evidence="1 9">Belongs to the thiolase-like superfamily. FabH family.</text>
</comment>
<feature type="domain" description="Carrier" evidence="10">
    <location>
        <begin position="339"/>
        <end position="414"/>
    </location>
</feature>
<feature type="active site" evidence="9">
    <location>
        <position position="255"/>
    </location>
</feature>
<name>A0A0L0KAM1_9ACTN</name>
<keyword evidence="5 9" id="KW-0276">Fatty acid metabolism</keyword>
<dbReference type="InterPro" id="IPR004655">
    <property type="entry name" value="FabH"/>
</dbReference>
<dbReference type="Gene3D" id="3.40.47.10">
    <property type="match status" value="1"/>
</dbReference>
<reference evidence="12" key="1">
    <citation type="submission" date="2014-07" db="EMBL/GenBank/DDBJ databases">
        <title>Genome sequencing of plant-pathogenic Streptomyces species.</title>
        <authorList>
            <person name="Harrison J."/>
            <person name="Sapp M."/>
            <person name="Thwaites R."/>
            <person name="Studholme D.J."/>
        </authorList>
    </citation>
    <scope>NUCLEOTIDE SEQUENCE [LARGE SCALE GENOMIC DNA]</scope>
    <source>
        <strain evidence="12">NCPPB 4445</strain>
    </source>
</reference>
<keyword evidence="9" id="KW-0511">Multifunctional enzyme</keyword>
<comment type="pathway">
    <text evidence="9">Lipid metabolism; fatty acid biosynthesis.</text>
</comment>
<dbReference type="NCBIfam" id="NF006829">
    <property type="entry name" value="PRK09352.1"/>
    <property type="match status" value="1"/>
</dbReference>
<dbReference type="SUPFAM" id="SSF47336">
    <property type="entry name" value="ACP-like"/>
    <property type="match status" value="1"/>
</dbReference>
<dbReference type="GO" id="GO:0006633">
    <property type="term" value="P:fatty acid biosynthetic process"/>
    <property type="evidence" value="ECO:0007669"/>
    <property type="project" value="UniProtKB-UniRule"/>
</dbReference>
<keyword evidence="4 9" id="KW-0808">Transferase</keyword>
<comment type="function">
    <text evidence="9">Catalyzes the condensation reaction of fatty acid synthesis by the addition to an acyl acceptor of two carbons from malonyl-ACP. Catalyzes the first condensation reaction which initiates fatty acid synthesis and may therefore play a role in governing the total rate of fatty acid production. Possesses both acetoacetyl-ACP synthase and acetyl transacylase activities. Its substrate specificity determines the biosynthesis of branched-chain and/or straight-chain of fatty acids.</text>
</comment>